<evidence type="ECO:0000313" key="3">
    <source>
        <dbReference type="EMBL" id="MEN1946722.1"/>
    </source>
</evidence>
<feature type="signal peptide" evidence="2">
    <location>
        <begin position="1"/>
        <end position="21"/>
    </location>
</feature>
<feature type="region of interest" description="Disordered" evidence="1">
    <location>
        <begin position="26"/>
        <end position="52"/>
    </location>
</feature>
<proteinExistence type="predicted"/>
<dbReference type="RefSeq" id="WP_342113287.1">
    <property type="nucleotide sequence ID" value="NZ_JBCAUN010000002.1"/>
</dbReference>
<dbReference type="Proteomes" id="UP001425155">
    <property type="component" value="Unassembled WGS sequence"/>
</dbReference>
<dbReference type="PROSITE" id="PS51257">
    <property type="entry name" value="PROKAR_LIPOPROTEIN"/>
    <property type="match status" value="1"/>
</dbReference>
<organism evidence="3 4">
    <name type="scientific">Leifsonia stereocauli</name>
    <dbReference type="NCBI Taxonomy" id="3134136"/>
    <lineage>
        <taxon>Bacteria</taxon>
        <taxon>Bacillati</taxon>
        <taxon>Actinomycetota</taxon>
        <taxon>Actinomycetes</taxon>
        <taxon>Micrococcales</taxon>
        <taxon>Microbacteriaceae</taxon>
        <taxon>Leifsonia</taxon>
    </lineage>
</organism>
<evidence type="ECO:0000256" key="2">
    <source>
        <dbReference type="SAM" id="SignalP"/>
    </source>
</evidence>
<comment type="caution">
    <text evidence="3">The sequence shown here is derived from an EMBL/GenBank/DDBJ whole genome shotgun (WGS) entry which is preliminary data.</text>
</comment>
<feature type="compositionally biased region" description="Low complexity" evidence="1">
    <location>
        <begin position="37"/>
        <end position="52"/>
    </location>
</feature>
<evidence type="ECO:0000256" key="1">
    <source>
        <dbReference type="SAM" id="MobiDB-lite"/>
    </source>
</evidence>
<dbReference type="EMBL" id="JBCLVG010000002">
    <property type="protein sequence ID" value="MEN1946722.1"/>
    <property type="molecule type" value="Genomic_DNA"/>
</dbReference>
<reference evidence="3 4" key="1">
    <citation type="submission" date="2024-03" db="EMBL/GenBank/DDBJ databases">
        <title>YIM 134122 draft genome.</title>
        <authorList>
            <person name="Zuo S."/>
            <person name="Xiong L."/>
        </authorList>
    </citation>
    <scope>NUCLEOTIDE SEQUENCE [LARGE SCALE GENOMIC DNA]</scope>
    <source>
        <strain evidence="3 4">YIM 134122</strain>
    </source>
</reference>
<keyword evidence="2" id="KW-0732">Signal</keyword>
<protein>
    <submittedName>
        <fullName evidence="3">Uncharacterized protein</fullName>
    </submittedName>
</protein>
<keyword evidence="4" id="KW-1185">Reference proteome</keyword>
<evidence type="ECO:0000313" key="4">
    <source>
        <dbReference type="Proteomes" id="UP001425155"/>
    </source>
</evidence>
<sequence>MKPFRGRGAALLSIIAALTLAGCAPSPSSSEPVADRTPTAAASATPAPAPEPTAATELAAALIAFTAEAITVFAEDGTTLSSYDYYQEPQQIIDGLTTVFGGAPVETFHAASGHLTDRAERDWGGFTLITETVPSTIDYHPQNTVEATAAVVRGIRISTVGGFAVGSDIGTAAASYPDEIVGLFDPSNGPVVLRMGPIPLPPTDDYQDDGITTAVLASNSDAGPAIARLWGPVLNRGA</sequence>
<feature type="chain" id="PRO_5046081622" evidence="2">
    <location>
        <begin position="22"/>
        <end position="238"/>
    </location>
</feature>
<gene>
    <name evidence="3" type="ORF">WJX64_09200</name>
</gene>
<name>A0ABU9W3Z2_9MICO</name>
<accession>A0ABU9W3Z2</accession>